<name>A0A6P5Y581_DURZI</name>
<dbReference type="InterPro" id="IPR057135">
    <property type="entry name" value="At4g27190-like_LRR"/>
</dbReference>
<dbReference type="GeneID" id="111288927"/>
<dbReference type="RefSeq" id="XP_022735597.1">
    <property type="nucleotide sequence ID" value="XM_022879862.1"/>
</dbReference>
<organism evidence="2 3">
    <name type="scientific">Durio zibethinus</name>
    <name type="common">Durian</name>
    <dbReference type="NCBI Taxonomy" id="66656"/>
    <lineage>
        <taxon>Eukaryota</taxon>
        <taxon>Viridiplantae</taxon>
        <taxon>Streptophyta</taxon>
        <taxon>Embryophyta</taxon>
        <taxon>Tracheophyta</taxon>
        <taxon>Spermatophyta</taxon>
        <taxon>Magnoliopsida</taxon>
        <taxon>eudicotyledons</taxon>
        <taxon>Gunneridae</taxon>
        <taxon>Pentapetalae</taxon>
        <taxon>rosids</taxon>
        <taxon>malvids</taxon>
        <taxon>Malvales</taxon>
        <taxon>Malvaceae</taxon>
        <taxon>Helicteroideae</taxon>
        <taxon>Durio</taxon>
    </lineage>
</organism>
<protein>
    <submittedName>
        <fullName evidence="3">Probable disease resistance protein At4g27220</fullName>
    </submittedName>
</protein>
<dbReference type="OrthoDB" id="1926275at2759"/>
<feature type="domain" description="Disease resistance protein At4g27190-like leucine-rich repeats" evidence="1">
    <location>
        <begin position="176"/>
        <end position="292"/>
    </location>
</feature>
<proteinExistence type="predicted"/>
<keyword evidence="2" id="KW-1185">Reference proteome</keyword>
<dbReference type="Gene3D" id="3.80.10.10">
    <property type="entry name" value="Ribonuclease Inhibitor"/>
    <property type="match status" value="1"/>
</dbReference>
<dbReference type="PANTHER" id="PTHR47186">
    <property type="entry name" value="LEUCINE-RICH REPEAT-CONTAINING PROTEIN 57"/>
    <property type="match status" value="1"/>
</dbReference>
<accession>A0A6P5Y581</accession>
<dbReference type="Proteomes" id="UP000515121">
    <property type="component" value="Unplaced"/>
</dbReference>
<dbReference type="Pfam" id="PF23247">
    <property type="entry name" value="LRR_RPS2"/>
    <property type="match status" value="1"/>
</dbReference>
<dbReference type="PANTHER" id="PTHR47186:SF39">
    <property type="entry name" value="NBS-LRR RESISTANCE PROTEIN ISOFORM 1"/>
    <property type="match status" value="1"/>
</dbReference>
<evidence type="ECO:0000259" key="1">
    <source>
        <dbReference type="Pfam" id="PF23247"/>
    </source>
</evidence>
<evidence type="ECO:0000313" key="3">
    <source>
        <dbReference type="RefSeq" id="XP_022735597.1"/>
    </source>
</evidence>
<gene>
    <name evidence="3" type="primary">LOC111288927</name>
</gene>
<dbReference type="SUPFAM" id="SSF52058">
    <property type="entry name" value="L domain-like"/>
    <property type="match status" value="1"/>
</dbReference>
<dbReference type="InterPro" id="IPR032675">
    <property type="entry name" value="LRR_dom_sf"/>
</dbReference>
<evidence type="ECO:0000313" key="2">
    <source>
        <dbReference type="Proteomes" id="UP000515121"/>
    </source>
</evidence>
<dbReference type="AlphaFoldDB" id="A0A6P5Y581"/>
<reference evidence="3" key="1">
    <citation type="submission" date="2025-08" db="UniProtKB">
        <authorList>
            <consortium name="RefSeq"/>
        </authorList>
    </citation>
    <scope>IDENTIFICATION</scope>
    <source>
        <tissue evidence="3">Fruit stalk</tissue>
    </source>
</reference>
<sequence>MIVMSLENLPSLSKLQALKKLDLGRTSIKEIPQGLEMLVNLRYLNLGFTDNLEEIPSGLLLKLCRLQCLAIHPASTGAEEIRELNKLEVFGGCFSNLGDLNTYSSQRKGLRKYFIWVSHLSFHGLMDHSKMVGFKGCDINSVDGIILPYDIQKLAVVECKGMRSLNDICGLKDATDLKECTFNKCEELESIFSSGGQLQTLESLYLSSLHNLKAIIGESLIEIIVEDCKEMVEIIVSEEEGMGTIKYSLPKLRILHLENLPELKSICSKNGLMVCDSLQHILIWNCPKLKRIPLYLPLLDSLDKEKPSAPSLKEIRMYPKEWGESVEWDHPHSKTVLVPFLKFWDDHNDQWKQAV</sequence>
<dbReference type="KEGG" id="dzi:111288927"/>